<proteinExistence type="predicted"/>
<evidence type="ECO:0000313" key="3">
    <source>
        <dbReference type="EMBL" id="KAK7411655.1"/>
    </source>
</evidence>
<dbReference type="EMBL" id="JAYMYS010000001">
    <property type="protein sequence ID" value="KAK7411655.1"/>
    <property type="molecule type" value="Genomic_DNA"/>
</dbReference>
<accession>A0AAN9T1H9</accession>
<sequence>MRPSFVSSLLLLCLFLTKAQGIRLEKGSFAAQKHKQDQESNLLKKINSDDYKEAILCEDEKYCTGKIKNWKLVTSSTSSYHDISKNVKNGGTEAKPPEIGNKSNYKVNGEEREMLVNKNEEHSHEHYQDLVDMDYSPAKKKPPIHN</sequence>
<comment type="caution">
    <text evidence="3">The sequence shown here is derived from an EMBL/GenBank/DDBJ whole genome shotgun (WGS) entry which is preliminary data.</text>
</comment>
<evidence type="ECO:0000313" key="4">
    <source>
        <dbReference type="Proteomes" id="UP001386955"/>
    </source>
</evidence>
<keyword evidence="4" id="KW-1185">Reference proteome</keyword>
<dbReference type="PANTHER" id="PTHR33743:SF19">
    <property type="entry name" value="PROTEIN GOLVEN 6"/>
    <property type="match status" value="1"/>
</dbReference>
<organism evidence="3 4">
    <name type="scientific">Psophocarpus tetragonolobus</name>
    <name type="common">Winged bean</name>
    <name type="synonym">Dolichos tetragonolobus</name>
    <dbReference type="NCBI Taxonomy" id="3891"/>
    <lineage>
        <taxon>Eukaryota</taxon>
        <taxon>Viridiplantae</taxon>
        <taxon>Streptophyta</taxon>
        <taxon>Embryophyta</taxon>
        <taxon>Tracheophyta</taxon>
        <taxon>Spermatophyta</taxon>
        <taxon>Magnoliopsida</taxon>
        <taxon>eudicotyledons</taxon>
        <taxon>Gunneridae</taxon>
        <taxon>Pentapetalae</taxon>
        <taxon>rosids</taxon>
        <taxon>fabids</taxon>
        <taxon>Fabales</taxon>
        <taxon>Fabaceae</taxon>
        <taxon>Papilionoideae</taxon>
        <taxon>50 kb inversion clade</taxon>
        <taxon>NPAAA clade</taxon>
        <taxon>indigoferoid/millettioid clade</taxon>
        <taxon>Phaseoleae</taxon>
        <taxon>Psophocarpus</taxon>
    </lineage>
</organism>
<feature type="chain" id="PRO_5043002609" evidence="2">
    <location>
        <begin position="22"/>
        <end position="146"/>
    </location>
</feature>
<keyword evidence="2" id="KW-0732">Signal</keyword>
<feature type="region of interest" description="Disordered" evidence="1">
    <location>
        <begin position="120"/>
        <end position="146"/>
    </location>
</feature>
<feature type="compositionally biased region" description="Basic and acidic residues" evidence="1">
    <location>
        <begin position="120"/>
        <end position="129"/>
    </location>
</feature>
<dbReference type="InterPro" id="IPR049306">
    <property type="entry name" value="GLV1-2"/>
</dbReference>
<dbReference type="Pfam" id="PF21529">
    <property type="entry name" value="GLV1-2"/>
    <property type="match status" value="1"/>
</dbReference>
<protein>
    <submittedName>
        <fullName evidence="3">Uncharacterized protein</fullName>
    </submittedName>
</protein>
<name>A0AAN9T1H9_PSOTE</name>
<feature type="signal peptide" evidence="2">
    <location>
        <begin position="1"/>
        <end position="21"/>
    </location>
</feature>
<dbReference type="Proteomes" id="UP001386955">
    <property type="component" value="Unassembled WGS sequence"/>
</dbReference>
<reference evidence="3 4" key="1">
    <citation type="submission" date="2024-01" db="EMBL/GenBank/DDBJ databases">
        <title>The genomes of 5 underutilized Papilionoideae crops provide insights into root nodulation and disease resistanc.</title>
        <authorList>
            <person name="Jiang F."/>
        </authorList>
    </citation>
    <scope>NUCLEOTIDE SEQUENCE [LARGE SCALE GENOMIC DNA]</scope>
    <source>
        <strain evidence="3">DUOXIRENSHENG_FW03</strain>
        <tissue evidence="3">Leaves</tissue>
    </source>
</reference>
<evidence type="ECO:0000256" key="1">
    <source>
        <dbReference type="SAM" id="MobiDB-lite"/>
    </source>
</evidence>
<evidence type="ECO:0000256" key="2">
    <source>
        <dbReference type="SAM" id="SignalP"/>
    </source>
</evidence>
<gene>
    <name evidence="3" type="ORF">VNO78_03090</name>
</gene>
<dbReference type="PANTHER" id="PTHR33743">
    <property type="entry name" value="PROTEIN GOLVEN 6-RELATED"/>
    <property type="match status" value="1"/>
</dbReference>
<dbReference type="AlphaFoldDB" id="A0AAN9T1H9"/>